<name>A0A5B8N2E2_9CHLO</name>
<organism evidence="3 4">
    <name type="scientific">Chloropicon primus</name>
    <dbReference type="NCBI Taxonomy" id="1764295"/>
    <lineage>
        <taxon>Eukaryota</taxon>
        <taxon>Viridiplantae</taxon>
        <taxon>Chlorophyta</taxon>
        <taxon>Chloropicophyceae</taxon>
        <taxon>Chloropicales</taxon>
        <taxon>Chloropicaceae</taxon>
        <taxon>Chloropicon</taxon>
    </lineage>
</organism>
<dbReference type="AlphaFoldDB" id="A0A5B8N2E2"/>
<keyword evidence="2" id="KW-0812">Transmembrane</keyword>
<feature type="region of interest" description="Disordered" evidence="1">
    <location>
        <begin position="78"/>
        <end position="139"/>
    </location>
</feature>
<gene>
    <name evidence="3" type="ORF">A3770_19p84120</name>
</gene>
<reference evidence="3 4" key="1">
    <citation type="submission" date="2018-07" db="EMBL/GenBank/DDBJ databases">
        <title>The complete nuclear genome of the prasinophyte Chloropicon primus (CCMP1205).</title>
        <authorList>
            <person name="Pombert J.-F."/>
            <person name="Otis C."/>
            <person name="Turmel M."/>
            <person name="Lemieux C."/>
        </authorList>
    </citation>
    <scope>NUCLEOTIDE SEQUENCE [LARGE SCALE GENOMIC DNA]</scope>
    <source>
        <strain evidence="3 4">CCMP1205</strain>
    </source>
</reference>
<evidence type="ECO:0000256" key="1">
    <source>
        <dbReference type="SAM" id="MobiDB-lite"/>
    </source>
</evidence>
<keyword evidence="2" id="KW-1133">Transmembrane helix</keyword>
<dbReference type="EMBL" id="CP031052">
    <property type="protein sequence ID" value="QDZ25894.1"/>
    <property type="molecule type" value="Genomic_DNA"/>
</dbReference>
<proteinExistence type="predicted"/>
<keyword evidence="4" id="KW-1185">Reference proteome</keyword>
<evidence type="ECO:0000313" key="3">
    <source>
        <dbReference type="EMBL" id="QDZ25894.1"/>
    </source>
</evidence>
<accession>A0A5B8N2E2</accession>
<dbReference type="Proteomes" id="UP000316726">
    <property type="component" value="Chromosome 19"/>
</dbReference>
<feature type="transmembrane region" description="Helical" evidence="2">
    <location>
        <begin position="53"/>
        <end position="74"/>
    </location>
</feature>
<keyword evidence="2" id="KW-0472">Membrane</keyword>
<evidence type="ECO:0000256" key="2">
    <source>
        <dbReference type="SAM" id="Phobius"/>
    </source>
</evidence>
<sequence>MLPTTTTTSNGNGHHYHKGSYGSVNQFSKIMWSLKKFFRHVKARLSKESKIKLIVYAIFLLVNVAWLGSTLMGLGSESGYDTSPGVARSGRKGNVWGTAEGKSRHGQGGQRGRGDGQDRNRSDRSASKRNVDDLVESKEHWPGGDLGGIAVNENVIRARTGEQISLAAKVVHINTRKDAGSDLVIEGGSIRFSSVGKELRSILCTQERRGTIVYLSGTGPDADQMVACLRASTGTFEWKALAGSGSDVNAVMAGSAQSSSGSEADLPVSVQGGISGISRSFDVGAKNAISEGQAVSFVGGKLYPGAALHLSEPLEFGKEDLLTSQGISGARKKIGLYPLSSKRFLLSYCNSVGSVYLQLGKFSGQEGVTESVGAILNKAKVVFSKGGKVDEIEILVLGEDRFIIVYTEYQSGGRLMAVAGEVLSNDVVSFGVPLEVDPKGARHLSIAPMGSNHIAVLFTRMKHHEDAKKGGCLVVLEHSPKFKHLDLSMPQGKCVTNIGSVIDATQIVNPSNNPQMSIVKDTRLVVAYRDMVSRNTVVRHVVVHDLSSADASKKSIEAGGGQEDLKFSGTVGDALVVHDYAVRLTDIKLSPISNSHVMVTYADKKNAGLILLDVSSAQPSVALDPMIFSNMMVHSLGVHVQDHRTFLVSYGVTEPVKLVRMIKVDINMNQGAGEMHMQESSLMSSILTHSQILSIDADNFLFGFLLGSQEEGGEVPGTGGILAGSFGHVIGVAGSNAAPGSKAPVVLSGVSAHHKGLHPGQCYYASSSGMPTISRTTTPIGLSVSDTEILLFAPGCRTD</sequence>
<evidence type="ECO:0000313" key="4">
    <source>
        <dbReference type="Proteomes" id="UP000316726"/>
    </source>
</evidence>
<feature type="compositionally biased region" description="Basic and acidic residues" evidence="1">
    <location>
        <begin position="112"/>
        <end position="139"/>
    </location>
</feature>
<protein>
    <submittedName>
        <fullName evidence="3">Uncharacterized protein</fullName>
    </submittedName>
</protein>